<dbReference type="PANTHER" id="PTHR48081">
    <property type="entry name" value="AB HYDROLASE SUPERFAMILY PROTEIN C4A8.06C"/>
    <property type="match status" value="1"/>
</dbReference>
<dbReference type="SUPFAM" id="SSF53474">
    <property type="entry name" value="alpha/beta-Hydrolases"/>
    <property type="match status" value="1"/>
</dbReference>
<keyword evidence="4" id="KW-1185">Reference proteome</keyword>
<dbReference type="EMBL" id="CAJPDQ010000017">
    <property type="protein sequence ID" value="CAF9921518.1"/>
    <property type="molecule type" value="Genomic_DNA"/>
</dbReference>
<dbReference type="InterPro" id="IPR013094">
    <property type="entry name" value="AB_hydrolase_3"/>
</dbReference>
<protein>
    <recommendedName>
        <fullName evidence="2">Alpha/beta hydrolase fold-3 domain-containing protein</fullName>
    </recommendedName>
</protein>
<evidence type="ECO:0000313" key="4">
    <source>
        <dbReference type="Proteomes" id="UP000664169"/>
    </source>
</evidence>
<comment type="caution">
    <text evidence="3">The sequence shown here is derived from an EMBL/GenBank/DDBJ whole genome shotgun (WGS) entry which is preliminary data.</text>
</comment>
<dbReference type="InterPro" id="IPR029058">
    <property type="entry name" value="AB_hydrolase_fold"/>
</dbReference>
<feature type="domain" description="Alpha/beta hydrolase fold-3" evidence="2">
    <location>
        <begin position="159"/>
        <end position="403"/>
    </location>
</feature>
<name>A0A8H3IJV9_9LECA</name>
<dbReference type="OrthoDB" id="5354320at2759"/>
<dbReference type="GO" id="GO:0016787">
    <property type="term" value="F:hydrolase activity"/>
    <property type="evidence" value="ECO:0007669"/>
    <property type="project" value="UniProtKB-KW"/>
</dbReference>
<evidence type="ECO:0000259" key="2">
    <source>
        <dbReference type="Pfam" id="PF07859"/>
    </source>
</evidence>
<dbReference type="AlphaFoldDB" id="A0A8H3IJV9"/>
<sequence>MSVALFKFFITQVVPRIPFLSRLAIAHSLGLLETSSKWDLKTTLIVRFIRSLLSDKPTSISYQQKVGLRDPGIVGPIWISSITIPKLQSDDDVLAVLLQAVDARKEGGAKYDVPSVESIYAEWTGHRQGANAKTPHPKELSDSARYQKLMADTKHDSTVLYFHGGALYLMDVASHRPVCSELSRITGGRCLNVRYRLAPKFPFPAAVLDCFIAYLYLLHPLPGSFHEPVQASKIVFAGDSAGGNLSLALLQLLLHLHRSVAPGQTPKLRFYGQVVDVPLPGGVAGSSPWLDLTMTMPSIFANHKFDYLPVPSGTSTNERFPACALWPVDPRREDLYCDGTMLMHPFASPLASNPEDWKGSPPVFFCYGGEMLTDDGKYFARKLVKSGVPVEWEEFEAMPHCFAMVLKGSEESKLGMSLWGDYIARVTKGEVIETTGAYYHAKTLIKSNVDIATLGELTDNEVWDRMSEEVKIREGYITASNDRATELKAKL</sequence>
<evidence type="ECO:0000313" key="3">
    <source>
        <dbReference type="EMBL" id="CAF9921518.1"/>
    </source>
</evidence>
<gene>
    <name evidence="3" type="ORF">GOMPHAMPRED_002310</name>
</gene>
<accession>A0A8H3IJV9</accession>
<keyword evidence="1" id="KW-0378">Hydrolase</keyword>
<reference evidence="3" key="1">
    <citation type="submission" date="2021-03" db="EMBL/GenBank/DDBJ databases">
        <authorList>
            <person name="Tagirdzhanova G."/>
        </authorList>
    </citation>
    <scope>NUCLEOTIDE SEQUENCE</scope>
</reference>
<dbReference type="Gene3D" id="3.40.50.1820">
    <property type="entry name" value="alpha/beta hydrolase"/>
    <property type="match status" value="1"/>
</dbReference>
<dbReference type="Proteomes" id="UP000664169">
    <property type="component" value="Unassembled WGS sequence"/>
</dbReference>
<organism evidence="3 4">
    <name type="scientific">Gomphillus americanus</name>
    <dbReference type="NCBI Taxonomy" id="1940652"/>
    <lineage>
        <taxon>Eukaryota</taxon>
        <taxon>Fungi</taxon>
        <taxon>Dikarya</taxon>
        <taxon>Ascomycota</taxon>
        <taxon>Pezizomycotina</taxon>
        <taxon>Lecanoromycetes</taxon>
        <taxon>OSLEUM clade</taxon>
        <taxon>Ostropomycetidae</taxon>
        <taxon>Ostropales</taxon>
        <taxon>Graphidaceae</taxon>
        <taxon>Gomphilloideae</taxon>
        <taxon>Gomphillus</taxon>
    </lineage>
</organism>
<dbReference type="InterPro" id="IPR050300">
    <property type="entry name" value="GDXG_lipolytic_enzyme"/>
</dbReference>
<dbReference type="Pfam" id="PF07859">
    <property type="entry name" value="Abhydrolase_3"/>
    <property type="match status" value="1"/>
</dbReference>
<proteinExistence type="predicted"/>
<dbReference type="PANTHER" id="PTHR48081:SF25">
    <property type="entry name" value="PUTATIVE (AFU_ORTHOLOGUE AFUA_3G11560)-RELATED"/>
    <property type="match status" value="1"/>
</dbReference>
<evidence type="ECO:0000256" key="1">
    <source>
        <dbReference type="ARBA" id="ARBA00022801"/>
    </source>
</evidence>